<dbReference type="KEGG" id="glj:GKIL_0019"/>
<dbReference type="EMBL" id="CP003587">
    <property type="protein sequence ID" value="AGY56266.1"/>
    <property type="molecule type" value="Genomic_DNA"/>
</dbReference>
<dbReference type="GO" id="GO:0009055">
    <property type="term" value="F:electron transfer activity"/>
    <property type="evidence" value="ECO:0007669"/>
    <property type="project" value="InterPro"/>
</dbReference>
<dbReference type="Gene3D" id="1.10.1060.10">
    <property type="entry name" value="Alpha-helical ferredoxin"/>
    <property type="match status" value="1"/>
</dbReference>
<dbReference type="EC" id="1.3.5.1" evidence="11"/>
<feature type="domain" description="4Fe-4S ferredoxin-type" evidence="14">
    <location>
        <begin position="136"/>
        <end position="166"/>
    </location>
</feature>
<keyword evidence="4" id="KW-0816">Tricarboxylic acid cycle</keyword>
<dbReference type="PROSITE" id="PS00197">
    <property type="entry name" value="2FE2S_FER_1"/>
    <property type="match status" value="1"/>
</dbReference>
<dbReference type="STRING" id="1183438.GKIL_0019"/>
<feature type="domain" description="2Fe-2S ferredoxin-type" evidence="13">
    <location>
        <begin position="1"/>
        <end position="94"/>
    </location>
</feature>
<dbReference type="NCBIfam" id="NF004616">
    <property type="entry name" value="PRK05950.1"/>
    <property type="match status" value="1"/>
</dbReference>
<dbReference type="SUPFAM" id="SSF54292">
    <property type="entry name" value="2Fe-2S ferredoxin-like"/>
    <property type="match status" value="1"/>
</dbReference>
<keyword evidence="16" id="KW-1185">Reference proteome</keyword>
<dbReference type="OrthoDB" id="9804391at2"/>
<dbReference type="SUPFAM" id="SSF46548">
    <property type="entry name" value="alpha-helical ferredoxin"/>
    <property type="match status" value="1"/>
</dbReference>
<dbReference type="InterPro" id="IPR050573">
    <property type="entry name" value="SDH/FRD_Iron-Sulfur"/>
</dbReference>
<dbReference type="PATRIC" id="fig|1183438.3.peg.19"/>
<evidence type="ECO:0000259" key="14">
    <source>
        <dbReference type="PROSITE" id="PS51379"/>
    </source>
</evidence>
<comment type="catalytic activity">
    <reaction evidence="11">
        <text>a menaquinone + succinate = a menaquinol + fumarate</text>
        <dbReference type="Rhea" id="RHEA:27834"/>
        <dbReference type="Rhea" id="RHEA-COMP:9537"/>
        <dbReference type="Rhea" id="RHEA-COMP:9539"/>
        <dbReference type="ChEBI" id="CHEBI:16374"/>
        <dbReference type="ChEBI" id="CHEBI:18151"/>
        <dbReference type="ChEBI" id="CHEBI:29806"/>
        <dbReference type="ChEBI" id="CHEBI:30031"/>
        <dbReference type="EC" id="1.3.5.1"/>
    </reaction>
</comment>
<dbReference type="AlphaFoldDB" id="U5QBN3"/>
<keyword evidence="10 11" id="KW-0003">3Fe-4S</keyword>
<dbReference type="InterPro" id="IPR036010">
    <property type="entry name" value="2Fe-2S_ferredoxin-like_sf"/>
</dbReference>
<evidence type="ECO:0000256" key="4">
    <source>
        <dbReference type="ARBA" id="ARBA00022532"/>
    </source>
</evidence>
<dbReference type="InterPro" id="IPR006058">
    <property type="entry name" value="2Fe2S_fd_BS"/>
</dbReference>
<dbReference type="InterPro" id="IPR017896">
    <property type="entry name" value="4Fe4S_Fe-S-bd"/>
</dbReference>
<evidence type="ECO:0000256" key="12">
    <source>
        <dbReference type="SAM" id="MobiDB-lite"/>
    </source>
</evidence>
<keyword evidence="7 15" id="KW-0560">Oxidoreductase</keyword>
<accession>U5QBN3</accession>
<feature type="domain" description="4Fe-4S ferredoxin-type" evidence="14">
    <location>
        <begin position="189"/>
        <end position="222"/>
    </location>
</feature>
<dbReference type="InterPro" id="IPR025192">
    <property type="entry name" value="Succ_DH/fum_Rdtase_N"/>
</dbReference>
<dbReference type="Pfam" id="PF13183">
    <property type="entry name" value="Fer4_8"/>
    <property type="match status" value="1"/>
</dbReference>
<dbReference type="NCBIfam" id="NF009227">
    <property type="entry name" value="PRK12577.1"/>
    <property type="match status" value="1"/>
</dbReference>
<dbReference type="InterPro" id="IPR001041">
    <property type="entry name" value="2Fe-2S_ferredoxin-type"/>
</dbReference>
<comment type="cofactor">
    <cofactor evidence="11">
        <name>[2Fe-2S] cluster</name>
        <dbReference type="ChEBI" id="CHEBI:190135"/>
    </cofactor>
    <text evidence="11">Binds 1 [2Fe-2S] cluster.</text>
</comment>
<dbReference type="GO" id="GO:0008177">
    <property type="term" value="F:succinate dehydrogenase (quinone) activity"/>
    <property type="evidence" value="ECO:0007669"/>
    <property type="project" value="UniProtKB-EC"/>
</dbReference>
<keyword evidence="9 11" id="KW-0411">Iron-sulfur</keyword>
<gene>
    <name evidence="15" type="primary">sdhB</name>
    <name evidence="15" type="ORF">GKIL_0019</name>
</gene>
<reference evidence="15 16" key="1">
    <citation type="journal article" date="2013" name="PLoS ONE">
        <title>Cultivation and Complete Genome Sequencing of Gloeobacter kilaueensis sp. nov., from a Lava Cave in Kilauea Caldera, Hawai'i.</title>
        <authorList>
            <person name="Saw J.H."/>
            <person name="Schatz M."/>
            <person name="Brown M.V."/>
            <person name="Kunkel D.D."/>
            <person name="Foster J.S."/>
            <person name="Shick H."/>
            <person name="Christensen S."/>
            <person name="Hou S."/>
            <person name="Wan X."/>
            <person name="Donachie S.P."/>
        </authorList>
    </citation>
    <scope>NUCLEOTIDE SEQUENCE [LARGE SCALE GENOMIC DNA]</scope>
    <source>
        <strain evidence="16">JS</strain>
    </source>
</reference>
<sequence>MEITVRIRRQSQSEPPSYSSYQLDVDPGTTVLDALNQIKWEQDGSLAFRKNCRNAICGSCAMRINGRAALACASRIRDTVDKRGEILVQPMGNMPVIKDLVVDMASFWQHLDRVDPYVSTAARQLSQKEFLQTPEQRAIVEQPSNCILCGACYSECNSREVNADFVGPHALARAYRVLADNRDDKAGERRAQYNQPDFAWGCTRCFYCNEVCPMGVQPLEQIQKIRHELLIDKATAENTAMRHRRVMVRQIKQSGWLDETRFALQVIGRDLKGLVSLLPLGARMVFKGKIPLRHKPIEACSEVGALIGEIQTMQSDGRNF</sequence>
<evidence type="ECO:0000256" key="7">
    <source>
        <dbReference type="ARBA" id="ARBA00023002"/>
    </source>
</evidence>
<dbReference type="GO" id="GO:0051538">
    <property type="term" value="F:3 iron, 4 sulfur cluster binding"/>
    <property type="evidence" value="ECO:0007669"/>
    <property type="project" value="UniProtKB-KW"/>
</dbReference>
<feature type="compositionally biased region" description="Low complexity" evidence="12">
    <location>
        <begin position="10"/>
        <end position="20"/>
    </location>
</feature>
<dbReference type="GO" id="GO:0006099">
    <property type="term" value="P:tricarboxylic acid cycle"/>
    <property type="evidence" value="ECO:0007669"/>
    <property type="project" value="UniProtKB-KW"/>
</dbReference>
<dbReference type="GO" id="GO:0051537">
    <property type="term" value="F:2 iron, 2 sulfur cluster binding"/>
    <property type="evidence" value="ECO:0007669"/>
    <property type="project" value="UniProtKB-KW"/>
</dbReference>
<feature type="region of interest" description="Disordered" evidence="12">
    <location>
        <begin position="1"/>
        <end position="20"/>
    </location>
</feature>
<keyword evidence="8 11" id="KW-0408">Iron</keyword>
<dbReference type="Pfam" id="PF13085">
    <property type="entry name" value="Fer2_3"/>
    <property type="match status" value="1"/>
</dbReference>
<evidence type="ECO:0000256" key="6">
    <source>
        <dbReference type="ARBA" id="ARBA00022723"/>
    </source>
</evidence>
<dbReference type="GO" id="GO:0022904">
    <property type="term" value="P:respiratory electron transport chain"/>
    <property type="evidence" value="ECO:0007669"/>
    <property type="project" value="TreeGrafter"/>
</dbReference>
<comment type="cofactor">
    <cofactor evidence="11">
        <name>[4Fe-4S] cluster</name>
        <dbReference type="ChEBI" id="CHEBI:49883"/>
    </cofactor>
    <text evidence="11">Binds 1 [4Fe-4S] cluster.</text>
</comment>
<dbReference type="InterPro" id="IPR009051">
    <property type="entry name" value="Helical_ferredxn"/>
</dbReference>
<protein>
    <recommendedName>
        <fullName evidence="11">Fumarate reductase iron-sulfur subunit</fullName>
        <ecNumber evidence="11">1.3.5.1</ecNumber>
    </recommendedName>
</protein>
<dbReference type="InterPro" id="IPR017900">
    <property type="entry name" value="4Fe4S_Fe_S_CS"/>
</dbReference>
<proteinExistence type="inferred from homology"/>
<dbReference type="HOGENOM" id="CLU_044838_3_1_3"/>
<dbReference type="eggNOG" id="COG0479">
    <property type="taxonomic scope" value="Bacteria"/>
</dbReference>
<dbReference type="NCBIfam" id="TIGR00384">
    <property type="entry name" value="dhsB"/>
    <property type="match status" value="1"/>
</dbReference>
<dbReference type="InterPro" id="IPR012675">
    <property type="entry name" value="Beta-grasp_dom_sf"/>
</dbReference>
<dbReference type="RefSeq" id="WP_023171250.1">
    <property type="nucleotide sequence ID" value="NC_022600.1"/>
</dbReference>
<evidence type="ECO:0000256" key="1">
    <source>
        <dbReference type="ARBA" id="ARBA00005163"/>
    </source>
</evidence>
<dbReference type="Proteomes" id="UP000017396">
    <property type="component" value="Chromosome"/>
</dbReference>
<comment type="cofactor">
    <cofactor evidence="11">
        <name>[3Fe-4S] cluster</name>
        <dbReference type="ChEBI" id="CHEBI:21137"/>
    </cofactor>
    <text evidence="11">Binds 1 [3Fe-4S] cluster.</text>
</comment>
<dbReference type="PANTHER" id="PTHR11921:SF29">
    <property type="entry name" value="SUCCINATE DEHYDROGENASE [UBIQUINONE] IRON-SULFUR SUBUNIT, MITOCHONDRIAL"/>
    <property type="match status" value="1"/>
</dbReference>
<evidence type="ECO:0000256" key="10">
    <source>
        <dbReference type="ARBA" id="ARBA00023291"/>
    </source>
</evidence>
<dbReference type="InterPro" id="IPR004489">
    <property type="entry name" value="Succ_DH/fum_Rdtase_Fe-S"/>
</dbReference>
<evidence type="ECO:0000313" key="16">
    <source>
        <dbReference type="Proteomes" id="UP000017396"/>
    </source>
</evidence>
<evidence type="ECO:0000256" key="8">
    <source>
        <dbReference type="ARBA" id="ARBA00023004"/>
    </source>
</evidence>
<evidence type="ECO:0000256" key="3">
    <source>
        <dbReference type="ARBA" id="ARBA00022485"/>
    </source>
</evidence>
<comment type="similarity">
    <text evidence="2 11">Belongs to the succinate dehydrogenase/fumarate reductase iron-sulfur protein family.</text>
</comment>
<evidence type="ECO:0000256" key="11">
    <source>
        <dbReference type="RuleBase" id="RU361237"/>
    </source>
</evidence>
<organism evidence="15 16">
    <name type="scientific">Gloeobacter kilaueensis (strain ATCC BAA-2537 / CCAP 1431/1 / ULC 316 / JS1)</name>
    <dbReference type="NCBI Taxonomy" id="1183438"/>
    <lineage>
        <taxon>Bacteria</taxon>
        <taxon>Bacillati</taxon>
        <taxon>Cyanobacteriota</taxon>
        <taxon>Cyanophyceae</taxon>
        <taxon>Gloeobacterales</taxon>
        <taxon>Gloeobacteraceae</taxon>
        <taxon>Gloeobacter</taxon>
    </lineage>
</organism>
<evidence type="ECO:0000259" key="13">
    <source>
        <dbReference type="PROSITE" id="PS51085"/>
    </source>
</evidence>
<dbReference type="PANTHER" id="PTHR11921">
    <property type="entry name" value="SUCCINATE DEHYDROGENASE IRON-SULFUR PROTEIN"/>
    <property type="match status" value="1"/>
</dbReference>
<dbReference type="Gene3D" id="3.10.20.30">
    <property type="match status" value="1"/>
</dbReference>
<comment type="pathway">
    <text evidence="1">Carbohydrate metabolism; tricarboxylic acid cycle.</text>
</comment>
<dbReference type="GO" id="GO:0046872">
    <property type="term" value="F:metal ion binding"/>
    <property type="evidence" value="ECO:0007669"/>
    <property type="project" value="UniProtKB-KW"/>
</dbReference>
<keyword evidence="3 11" id="KW-0004">4Fe-4S</keyword>
<evidence type="ECO:0000256" key="9">
    <source>
        <dbReference type="ARBA" id="ARBA00023014"/>
    </source>
</evidence>
<keyword evidence="6 11" id="KW-0479">Metal-binding</keyword>
<dbReference type="CDD" id="cd00207">
    <property type="entry name" value="fer2"/>
    <property type="match status" value="1"/>
</dbReference>
<dbReference type="PROSITE" id="PS51379">
    <property type="entry name" value="4FE4S_FER_2"/>
    <property type="match status" value="2"/>
</dbReference>
<evidence type="ECO:0000256" key="2">
    <source>
        <dbReference type="ARBA" id="ARBA00009433"/>
    </source>
</evidence>
<dbReference type="GO" id="GO:0051539">
    <property type="term" value="F:4 iron, 4 sulfur cluster binding"/>
    <property type="evidence" value="ECO:0007669"/>
    <property type="project" value="UniProtKB-KW"/>
</dbReference>
<dbReference type="FunFam" id="1.10.1060.10:FF:000003">
    <property type="entry name" value="Succinate dehydrogenase iron-sulfur subunit"/>
    <property type="match status" value="1"/>
</dbReference>
<dbReference type="PROSITE" id="PS51085">
    <property type="entry name" value="2FE2S_FER_2"/>
    <property type="match status" value="1"/>
</dbReference>
<evidence type="ECO:0000313" key="15">
    <source>
        <dbReference type="EMBL" id="AGY56266.1"/>
    </source>
</evidence>
<dbReference type="PROSITE" id="PS00198">
    <property type="entry name" value="4FE4S_FER_1"/>
    <property type="match status" value="1"/>
</dbReference>
<keyword evidence="5 11" id="KW-0001">2Fe-2S</keyword>
<evidence type="ECO:0000256" key="5">
    <source>
        <dbReference type="ARBA" id="ARBA00022714"/>
    </source>
</evidence>
<name>U5QBN3_GLOK1</name>